<dbReference type="Proteomes" id="UP000463975">
    <property type="component" value="Chromosome"/>
</dbReference>
<sequence length="194" mass="20895">MVGDIPPSYPDAILKGDVLTDLFEAVQARLKVILPESAFAHTILPPSPTKQTLQAIMKNGACVALGFAGWHRNENAGAFFRGDAIFPLSILLTHVTSRDLYLGTGQLRGMGVTGVMAAIAGGMHSWEVPTIGTCRLQGLHMSQSGDWFEERSALITAELIFNDVSLGNAETLALLEDFITLQSKVATVLEKKDE</sequence>
<evidence type="ECO:0000313" key="2">
    <source>
        <dbReference type="Proteomes" id="UP000463975"/>
    </source>
</evidence>
<dbReference type="KEGG" id="bomb:GT348_07230"/>
<organism evidence="1 2">
    <name type="scientific">Aristophania vespae</name>
    <dbReference type="NCBI Taxonomy" id="2697033"/>
    <lineage>
        <taxon>Bacteria</taxon>
        <taxon>Pseudomonadati</taxon>
        <taxon>Pseudomonadota</taxon>
        <taxon>Alphaproteobacteria</taxon>
        <taxon>Acetobacterales</taxon>
        <taxon>Acetobacteraceae</taxon>
        <taxon>Aristophania</taxon>
    </lineage>
</organism>
<dbReference type="RefSeq" id="WP_160619128.1">
    <property type="nucleotide sequence ID" value="NZ_CP047652.1"/>
</dbReference>
<protein>
    <submittedName>
        <fullName evidence="1">Uncharacterized protein</fullName>
    </submittedName>
</protein>
<dbReference type="AlphaFoldDB" id="A0A6P1NBK8"/>
<keyword evidence="2" id="KW-1185">Reference proteome</keyword>
<evidence type="ECO:0000313" key="1">
    <source>
        <dbReference type="EMBL" id="QHI96055.1"/>
    </source>
</evidence>
<accession>A0A6P1NBK8</accession>
<proteinExistence type="predicted"/>
<reference evidence="1 2" key="1">
    <citation type="submission" date="2020-01" db="EMBL/GenBank/DDBJ databases">
        <title>Genome sequencing of strain KACC 21507.</title>
        <authorList>
            <person name="Heo J."/>
            <person name="Kim S.-J."/>
            <person name="Kim J.-S."/>
            <person name="Hong S.-B."/>
            <person name="Kwon S.-W."/>
        </authorList>
    </citation>
    <scope>NUCLEOTIDE SEQUENCE [LARGE SCALE GENOMIC DNA]</scope>
    <source>
        <strain evidence="1 2">KACC 21507</strain>
    </source>
</reference>
<gene>
    <name evidence="1" type="ORF">GT348_07230</name>
</gene>
<dbReference type="EMBL" id="CP047652">
    <property type="protein sequence ID" value="QHI96055.1"/>
    <property type="molecule type" value="Genomic_DNA"/>
</dbReference>
<name>A0A6P1NBK8_9PROT</name>